<keyword evidence="4 7" id="KW-0812">Transmembrane</keyword>
<evidence type="ECO:0000256" key="3">
    <source>
        <dbReference type="ARBA" id="ARBA00022475"/>
    </source>
</evidence>
<dbReference type="Proteomes" id="UP001645859">
    <property type="component" value="Unassembled WGS sequence"/>
</dbReference>
<dbReference type="EMBL" id="QYAC01000001">
    <property type="protein sequence ID" value="MBL3678347.1"/>
    <property type="molecule type" value="Genomic_DNA"/>
</dbReference>
<comment type="caution">
    <text evidence="9">The sequence shown here is derived from an EMBL/GenBank/DDBJ whole genome shotgun (WGS) entry which is preliminary data.</text>
</comment>
<dbReference type="RefSeq" id="WP_202343565.1">
    <property type="nucleotide sequence ID" value="NZ_BAAAPI010000001.1"/>
</dbReference>
<feature type="domain" description="ABC transmembrane type-1" evidence="8">
    <location>
        <begin position="79"/>
        <end position="259"/>
    </location>
</feature>
<sequence length="274" mass="30155">MNARTDVAPARPRRRIRIGGRLSRSAYLTTAVATFVVLIAVWWLVTALGLVDPMFLPGPGAVLGALSEQAASGELWADIGVSSFRILVGFVLATVMAVPIGTLMGVNARVEAALEPLMDFIRYMPVVAFVPLTIVWVGIDESQKFLIIWMGTFFQQVLMVADAVRRTPRTLVSLGETLGLSWMQQLTRIVIPAALPRIWDALRVTLGWAWTWLVVAELVAASSGMGFRITVAQRFFETDLIIGYVFVLGMLGLILDQLMRAAGRRMFAYQEGRA</sequence>
<dbReference type="InterPro" id="IPR000515">
    <property type="entry name" value="MetI-like"/>
</dbReference>
<dbReference type="SUPFAM" id="SSF161098">
    <property type="entry name" value="MetI-like"/>
    <property type="match status" value="1"/>
</dbReference>
<evidence type="ECO:0000313" key="9">
    <source>
        <dbReference type="EMBL" id="MBL3678347.1"/>
    </source>
</evidence>
<feature type="transmembrane region" description="Helical" evidence="7">
    <location>
        <begin position="207"/>
        <end position="229"/>
    </location>
</feature>
<evidence type="ECO:0000256" key="6">
    <source>
        <dbReference type="ARBA" id="ARBA00023136"/>
    </source>
</evidence>
<proteinExistence type="inferred from homology"/>
<dbReference type="PANTHER" id="PTHR30151">
    <property type="entry name" value="ALKANE SULFONATE ABC TRANSPORTER-RELATED, MEMBRANE SUBUNIT"/>
    <property type="match status" value="1"/>
</dbReference>
<feature type="transmembrane region" description="Helical" evidence="7">
    <location>
        <begin position="241"/>
        <end position="259"/>
    </location>
</feature>
<feature type="transmembrane region" description="Helical" evidence="7">
    <location>
        <begin position="120"/>
        <end position="139"/>
    </location>
</feature>
<evidence type="ECO:0000313" key="10">
    <source>
        <dbReference type="Proteomes" id="UP001645859"/>
    </source>
</evidence>
<comment type="similarity">
    <text evidence="7">Belongs to the binding-protein-dependent transport system permease family.</text>
</comment>
<evidence type="ECO:0000256" key="7">
    <source>
        <dbReference type="RuleBase" id="RU363032"/>
    </source>
</evidence>
<dbReference type="PROSITE" id="PS50928">
    <property type="entry name" value="ABC_TM1"/>
    <property type="match status" value="1"/>
</dbReference>
<feature type="transmembrane region" description="Helical" evidence="7">
    <location>
        <begin position="86"/>
        <end position="108"/>
    </location>
</feature>
<keyword evidence="6 7" id="KW-0472">Membrane</keyword>
<evidence type="ECO:0000256" key="5">
    <source>
        <dbReference type="ARBA" id="ARBA00022989"/>
    </source>
</evidence>
<name>A0ABS1SE53_9MICO</name>
<protein>
    <submittedName>
        <fullName evidence="9">ABC transporter permease</fullName>
    </submittedName>
</protein>
<dbReference type="Pfam" id="PF00528">
    <property type="entry name" value="BPD_transp_1"/>
    <property type="match status" value="1"/>
</dbReference>
<dbReference type="CDD" id="cd06261">
    <property type="entry name" value="TM_PBP2"/>
    <property type="match status" value="1"/>
</dbReference>
<dbReference type="Gene3D" id="1.10.3720.10">
    <property type="entry name" value="MetI-like"/>
    <property type="match status" value="1"/>
</dbReference>
<reference evidence="9 10" key="1">
    <citation type="submission" date="2018-09" db="EMBL/GenBank/DDBJ databases">
        <title>Comparative genomics of Leucobacter spp.</title>
        <authorList>
            <person name="Reis A.C."/>
            <person name="Kolvenbach B.A."/>
            <person name="Corvini P.F.X."/>
            <person name="Nunes O.C."/>
        </authorList>
    </citation>
    <scope>NUCLEOTIDE SEQUENCE [LARGE SCALE GENOMIC DNA]</scope>
    <source>
        <strain evidence="9 10">TAN 31504</strain>
    </source>
</reference>
<organism evidence="9 10">
    <name type="scientific">Leucobacter chromiireducens subsp. solipictus</name>
    <dbReference type="NCBI Taxonomy" id="398235"/>
    <lineage>
        <taxon>Bacteria</taxon>
        <taxon>Bacillati</taxon>
        <taxon>Actinomycetota</taxon>
        <taxon>Actinomycetes</taxon>
        <taxon>Micrococcales</taxon>
        <taxon>Microbacteriaceae</taxon>
        <taxon>Leucobacter</taxon>
    </lineage>
</organism>
<evidence type="ECO:0000256" key="2">
    <source>
        <dbReference type="ARBA" id="ARBA00022448"/>
    </source>
</evidence>
<dbReference type="PANTHER" id="PTHR30151:SF0">
    <property type="entry name" value="ABC TRANSPORTER PERMEASE PROTEIN MJ0413-RELATED"/>
    <property type="match status" value="1"/>
</dbReference>
<accession>A0ABS1SE53</accession>
<keyword evidence="5 7" id="KW-1133">Transmembrane helix</keyword>
<dbReference type="InterPro" id="IPR035906">
    <property type="entry name" value="MetI-like_sf"/>
</dbReference>
<keyword evidence="10" id="KW-1185">Reference proteome</keyword>
<evidence type="ECO:0000256" key="1">
    <source>
        <dbReference type="ARBA" id="ARBA00004651"/>
    </source>
</evidence>
<gene>
    <name evidence="9" type="ORF">D3230_03375</name>
</gene>
<evidence type="ECO:0000259" key="8">
    <source>
        <dbReference type="PROSITE" id="PS50928"/>
    </source>
</evidence>
<keyword evidence="2 7" id="KW-0813">Transport</keyword>
<keyword evidence="3" id="KW-1003">Cell membrane</keyword>
<comment type="subcellular location">
    <subcellularLocation>
        <location evidence="1 7">Cell membrane</location>
        <topology evidence="1 7">Multi-pass membrane protein</topology>
    </subcellularLocation>
</comment>
<feature type="transmembrane region" description="Helical" evidence="7">
    <location>
        <begin position="25"/>
        <end position="45"/>
    </location>
</feature>
<evidence type="ECO:0000256" key="4">
    <source>
        <dbReference type="ARBA" id="ARBA00022692"/>
    </source>
</evidence>